<evidence type="ECO:0000313" key="2">
    <source>
        <dbReference type="EMBL" id="CAG2063810.1"/>
    </source>
</evidence>
<dbReference type="Gene3D" id="3.10.50.10">
    <property type="match status" value="1"/>
</dbReference>
<gene>
    <name evidence="2" type="ORF">TPAB3V08_LOCUS10757</name>
</gene>
<dbReference type="InterPro" id="IPR050314">
    <property type="entry name" value="Glycosyl_Hydrlase_18"/>
</dbReference>
<protein>
    <recommendedName>
        <fullName evidence="1">GH18 domain-containing protein</fullName>
    </recommendedName>
</protein>
<dbReference type="EMBL" id="CAJPIN010029293">
    <property type="protein sequence ID" value="CAG2063810.1"/>
    <property type="molecule type" value="Genomic_DNA"/>
</dbReference>
<accession>A0ABN7P9Q7</accession>
<dbReference type="Proteomes" id="UP001153148">
    <property type="component" value="Unassembled WGS sequence"/>
</dbReference>
<dbReference type="InterPro" id="IPR017853">
    <property type="entry name" value="GH"/>
</dbReference>
<feature type="domain" description="GH18" evidence="1">
    <location>
        <begin position="1"/>
        <end position="135"/>
    </location>
</feature>
<dbReference type="SUPFAM" id="SSF54556">
    <property type="entry name" value="Chitinase insertion domain"/>
    <property type="match status" value="1"/>
</dbReference>
<evidence type="ECO:0000313" key="3">
    <source>
        <dbReference type="Proteomes" id="UP001153148"/>
    </source>
</evidence>
<dbReference type="Gene3D" id="3.20.20.80">
    <property type="entry name" value="Glycosidases"/>
    <property type="match status" value="1"/>
</dbReference>
<sequence length="136" mass="15447">RHYEAIPDGHKNEGLTVKSCLCPQICEFLQSDDWKVEKPNPNAMGPYAYKGNQWVGYDDEDIVRLKQCQEVNQGPLTQQTDTLLTELRLLGARYVSENNLGGIMFWAIDNDDFRGKCHGRPYPLIEAAKEAMLKSS</sequence>
<evidence type="ECO:0000259" key="1">
    <source>
        <dbReference type="PROSITE" id="PS51910"/>
    </source>
</evidence>
<organism evidence="2 3">
    <name type="scientific">Timema podura</name>
    <name type="common">Walking stick</name>
    <dbReference type="NCBI Taxonomy" id="61482"/>
    <lineage>
        <taxon>Eukaryota</taxon>
        <taxon>Metazoa</taxon>
        <taxon>Ecdysozoa</taxon>
        <taxon>Arthropoda</taxon>
        <taxon>Hexapoda</taxon>
        <taxon>Insecta</taxon>
        <taxon>Pterygota</taxon>
        <taxon>Neoptera</taxon>
        <taxon>Polyneoptera</taxon>
        <taxon>Phasmatodea</taxon>
        <taxon>Timematodea</taxon>
        <taxon>Timematoidea</taxon>
        <taxon>Timematidae</taxon>
        <taxon>Timema</taxon>
    </lineage>
</organism>
<dbReference type="PANTHER" id="PTHR11177">
    <property type="entry name" value="CHITINASE"/>
    <property type="match status" value="1"/>
</dbReference>
<dbReference type="SUPFAM" id="SSF51445">
    <property type="entry name" value="(Trans)glycosidases"/>
    <property type="match status" value="1"/>
</dbReference>
<comment type="caution">
    <text evidence="2">The sequence shown here is derived from an EMBL/GenBank/DDBJ whole genome shotgun (WGS) entry which is preliminary data.</text>
</comment>
<feature type="non-terminal residue" evidence="2">
    <location>
        <position position="1"/>
    </location>
</feature>
<dbReference type="PROSITE" id="PS51910">
    <property type="entry name" value="GH18_2"/>
    <property type="match status" value="1"/>
</dbReference>
<dbReference type="InterPro" id="IPR029070">
    <property type="entry name" value="Chitinase_insertion_sf"/>
</dbReference>
<dbReference type="PANTHER" id="PTHR11177:SF399">
    <property type="entry name" value="CHITINASE 6, ISOFORM C"/>
    <property type="match status" value="1"/>
</dbReference>
<reference evidence="2" key="1">
    <citation type="submission" date="2021-03" db="EMBL/GenBank/DDBJ databases">
        <authorList>
            <person name="Tran Van P."/>
        </authorList>
    </citation>
    <scope>NUCLEOTIDE SEQUENCE</scope>
</reference>
<proteinExistence type="predicted"/>
<name>A0ABN7P9Q7_TIMPD</name>
<dbReference type="InterPro" id="IPR001223">
    <property type="entry name" value="Glyco_hydro18_cat"/>
</dbReference>
<feature type="non-terminal residue" evidence="2">
    <location>
        <position position="136"/>
    </location>
</feature>
<keyword evidence="3" id="KW-1185">Reference proteome</keyword>